<dbReference type="WBParaSite" id="TMUE_3000013777.1">
    <property type="protein sequence ID" value="TMUE_3000013777.1"/>
    <property type="gene ID" value="WBGene00302032"/>
</dbReference>
<dbReference type="InterPro" id="IPR029063">
    <property type="entry name" value="SAM-dependent_MTases_sf"/>
</dbReference>
<keyword evidence="1" id="KW-1185">Reference proteome</keyword>
<accession>A0A5S6R3L8</accession>
<dbReference type="Gene3D" id="3.40.50.150">
    <property type="entry name" value="Vaccinia Virus protein VP39"/>
    <property type="match status" value="1"/>
</dbReference>
<name>A0A5S6R3L8_TRIMR</name>
<evidence type="ECO:0000313" key="2">
    <source>
        <dbReference type="WBParaSite" id="TMUE_3000013777.1"/>
    </source>
</evidence>
<dbReference type="GO" id="GO:0005634">
    <property type="term" value="C:nucleus"/>
    <property type="evidence" value="ECO:0007669"/>
    <property type="project" value="TreeGrafter"/>
</dbReference>
<organism evidence="1 2">
    <name type="scientific">Trichuris muris</name>
    <name type="common">Mouse whipworm</name>
    <dbReference type="NCBI Taxonomy" id="70415"/>
    <lineage>
        <taxon>Eukaryota</taxon>
        <taxon>Metazoa</taxon>
        <taxon>Ecdysozoa</taxon>
        <taxon>Nematoda</taxon>
        <taxon>Enoplea</taxon>
        <taxon>Dorylaimia</taxon>
        <taxon>Trichinellida</taxon>
        <taxon>Trichuridae</taxon>
        <taxon>Trichuris</taxon>
    </lineage>
</organism>
<dbReference type="Proteomes" id="UP000046395">
    <property type="component" value="Unassembled WGS sequence"/>
</dbReference>
<protein>
    <submittedName>
        <fullName evidence="2">DNA (cytosine-5-)-methyltransferase</fullName>
    </submittedName>
</protein>
<dbReference type="PANTHER" id="PTHR23068:SF25">
    <property type="entry name" value="DNA (CYTOSINE-5)-METHYLTRANSFERASE DRM2"/>
    <property type="match status" value="1"/>
</dbReference>
<reference evidence="2" key="1">
    <citation type="submission" date="2019-12" db="UniProtKB">
        <authorList>
            <consortium name="WormBaseParasite"/>
        </authorList>
    </citation>
    <scope>IDENTIFICATION</scope>
</reference>
<dbReference type="AlphaFoldDB" id="A0A5S6R3L8"/>
<dbReference type="InterPro" id="IPR050390">
    <property type="entry name" value="C5-Methyltransferase"/>
</dbReference>
<dbReference type="PANTHER" id="PTHR23068">
    <property type="entry name" value="DNA CYTOSINE-5- -METHYLTRANSFERASE 3-RELATED"/>
    <property type="match status" value="1"/>
</dbReference>
<dbReference type="STRING" id="70415.A0A5S6R3L8"/>
<evidence type="ECO:0000313" key="1">
    <source>
        <dbReference type="Proteomes" id="UP000046395"/>
    </source>
</evidence>
<dbReference type="Gene3D" id="2.20.70.90">
    <property type="match status" value="1"/>
</dbReference>
<dbReference type="SUPFAM" id="SSF53335">
    <property type="entry name" value="S-adenosyl-L-methionine-dependent methyltransferases"/>
    <property type="match status" value="1"/>
</dbReference>
<sequence length="255" mass="28746">MYSSLHSCSTEFQLTKVWMVVKALANVEEISPIDLLIGGSPCNDKLRAGSAADSTVAVSDPDGTGILFFEYYRVLQNLLLINAKAKRNLFWLFENVASMRDCYKTVIDRFLGRPPALYDSRFFSAQNRARYFWGNIPGMYQANVAVSLAKAPILDDVLTPNCGRKSKMAKVRTITTRSNSLKQGRTFSLCPVEMDGRPDILWPTEIERLFGFPVHYTDVGGLPPSKRQKLIGQGWTVPVVKHIMRPLQNFFKRTS</sequence>
<proteinExistence type="predicted"/>